<name>A0A392N650_9FABA</name>
<dbReference type="EMBL" id="LXQA010027399">
    <property type="protein sequence ID" value="MCH94468.1"/>
    <property type="molecule type" value="Genomic_DNA"/>
</dbReference>
<dbReference type="InterPro" id="IPR050796">
    <property type="entry name" value="SCF_F-box_component"/>
</dbReference>
<comment type="caution">
    <text evidence="1">The sequence shown here is derived from an EMBL/GenBank/DDBJ whole genome shotgun (WGS) entry which is preliminary data.</text>
</comment>
<accession>A0A392N650</accession>
<organism evidence="1 2">
    <name type="scientific">Trifolium medium</name>
    <dbReference type="NCBI Taxonomy" id="97028"/>
    <lineage>
        <taxon>Eukaryota</taxon>
        <taxon>Viridiplantae</taxon>
        <taxon>Streptophyta</taxon>
        <taxon>Embryophyta</taxon>
        <taxon>Tracheophyta</taxon>
        <taxon>Spermatophyta</taxon>
        <taxon>Magnoliopsida</taxon>
        <taxon>eudicotyledons</taxon>
        <taxon>Gunneridae</taxon>
        <taxon>Pentapetalae</taxon>
        <taxon>rosids</taxon>
        <taxon>fabids</taxon>
        <taxon>Fabales</taxon>
        <taxon>Fabaceae</taxon>
        <taxon>Papilionoideae</taxon>
        <taxon>50 kb inversion clade</taxon>
        <taxon>NPAAA clade</taxon>
        <taxon>Hologalegina</taxon>
        <taxon>IRL clade</taxon>
        <taxon>Trifolieae</taxon>
        <taxon>Trifolium</taxon>
    </lineage>
</organism>
<feature type="non-terminal residue" evidence="1">
    <location>
        <position position="1"/>
    </location>
</feature>
<sequence length="248" mass="28588">LLRFRCVSKSWKTLISDPTFVKLHLNRSTRNQHFTLVTFHATDIPGDSPDGSDSGLEFDYSVVPYSLRRLIENPSFTLSVDPYYRLSDKKCFGIVGTCNGLILLIDISSTDAYIEYWLRLWNPTTKTTSQKFGYIHDVGNPRDDPFMFHGYYKFTFGCDNSTGTYKVVASRYNPHQLRSNVRILSSNDNVWRDIESFPIIPLHLDNPEHYLNVVDQFVIVSLDLETETYNQYSLPHGFDRVPPAEPTI</sequence>
<dbReference type="SUPFAM" id="SSF81383">
    <property type="entry name" value="F-box domain"/>
    <property type="match status" value="1"/>
</dbReference>
<proteinExistence type="predicted"/>
<dbReference type="PANTHER" id="PTHR31672">
    <property type="entry name" value="BNACNNG10540D PROTEIN"/>
    <property type="match status" value="1"/>
</dbReference>
<feature type="non-terminal residue" evidence="1">
    <location>
        <position position="248"/>
    </location>
</feature>
<evidence type="ECO:0000313" key="1">
    <source>
        <dbReference type="EMBL" id="MCH94468.1"/>
    </source>
</evidence>
<dbReference type="Proteomes" id="UP000265520">
    <property type="component" value="Unassembled WGS sequence"/>
</dbReference>
<protein>
    <submittedName>
        <fullName evidence="1">F-box protein</fullName>
    </submittedName>
</protein>
<keyword evidence="2" id="KW-1185">Reference proteome</keyword>
<evidence type="ECO:0000313" key="2">
    <source>
        <dbReference type="Proteomes" id="UP000265520"/>
    </source>
</evidence>
<dbReference type="AlphaFoldDB" id="A0A392N650"/>
<reference evidence="1 2" key="1">
    <citation type="journal article" date="2018" name="Front. Plant Sci.">
        <title>Red Clover (Trifolium pratense) and Zigzag Clover (T. medium) - A Picture of Genomic Similarities and Differences.</title>
        <authorList>
            <person name="Dluhosova J."/>
            <person name="Istvanek J."/>
            <person name="Nedelnik J."/>
            <person name="Repkova J."/>
        </authorList>
    </citation>
    <scope>NUCLEOTIDE SEQUENCE [LARGE SCALE GENOMIC DNA]</scope>
    <source>
        <strain evidence="2">cv. 10/8</strain>
        <tissue evidence="1">Leaf</tissue>
    </source>
</reference>
<dbReference type="PANTHER" id="PTHR31672:SF13">
    <property type="entry name" value="F-BOX PROTEIN CPR30-LIKE"/>
    <property type="match status" value="1"/>
</dbReference>
<dbReference type="InterPro" id="IPR036047">
    <property type="entry name" value="F-box-like_dom_sf"/>
</dbReference>